<accession>A0A6G0T376</accession>
<keyword evidence="2" id="KW-1185">Reference proteome</keyword>
<sequence length="187" mass="22011">MYFTSTYGVVKYNKDDVIFALQVQKLPSLAYVPENEVINAYNNLLETFQFGIAIHCIWKFIFALKKEENINKVKLEQYIAGERPSAKKKYYDKAQRLKNICYDFKNRTTDEYLQGIAHNFQLQDTQGHGYDNGSNMKGRHSGERSFSKLKTIKNYLRFSTNQERLSDIATISIKKEVMENLKFKNWF</sequence>
<evidence type="ECO:0000313" key="1">
    <source>
        <dbReference type="EMBL" id="KAE9524357.1"/>
    </source>
</evidence>
<proteinExistence type="predicted"/>
<name>A0A6G0T376_APHGL</name>
<gene>
    <name evidence="1" type="ORF">AGLY_015396</name>
</gene>
<organism evidence="1 2">
    <name type="scientific">Aphis glycines</name>
    <name type="common">Soybean aphid</name>
    <dbReference type="NCBI Taxonomy" id="307491"/>
    <lineage>
        <taxon>Eukaryota</taxon>
        <taxon>Metazoa</taxon>
        <taxon>Ecdysozoa</taxon>
        <taxon>Arthropoda</taxon>
        <taxon>Hexapoda</taxon>
        <taxon>Insecta</taxon>
        <taxon>Pterygota</taxon>
        <taxon>Neoptera</taxon>
        <taxon>Paraneoptera</taxon>
        <taxon>Hemiptera</taxon>
        <taxon>Sternorrhyncha</taxon>
        <taxon>Aphidomorpha</taxon>
        <taxon>Aphidoidea</taxon>
        <taxon>Aphididae</taxon>
        <taxon>Aphidini</taxon>
        <taxon>Aphis</taxon>
        <taxon>Aphis</taxon>
    </lineage>
</organism>
<dbReference type="EMBL" id="VYZN01000070">
    <property type="protein sequence ID" value="KAE9524357.1"/>
    <property type="molecule type" value="Genomic_DNA"/>
</dbReference>
<protein>
    <submittedName>
        <fullName evidence="1">Uncharacterized protein</fullName>
    </submittedName>
</protein>
<evidence type="ECO:0000313" key="2">
    <source>
        <dbReference type="Proteomes" id="UP000475862"/>
    </source>
</evidence>
<dbReference type="OrthoDB" id="10067596at2759"/>
<dbReference type="Proteomes" id="UP000475862">
    <property type="component" value="Unassembled WGS sequence"/>
</dbReference>
<reference evidence="1 2" key="1">
    <citation type="submission" date="2019-08" db="EMBL/GenBank/DDBJ databases">
        <title>The genome of the soybean aphid Biotype 1, its phylome, world population structure and adaptation to the North American continent.</title>
        <authorList>
            <person name="Giordano R."/>
            <person name="Donthu R.K."/>
            <person name="Hernandez A.G."/>
            <person name="Wright C.L."/>
            <person name="Zimin A.V."/>
        </authorList>
    </citation>
    <scope>NUCLEOTIDE SEQUENCE [LARGE SCALE GENOMIC DNA]</scope>
    <source>
        <tissue evidence="1">Whole aphids</tissue>
    </source>
</reference>
<dbReference type="AlphaFoldDB" id="A0A6G0T376"/>
<comment type="caution">
    <text evidence="1">The sequence shown here is derived from an EMBL/GenBank/DDBJ whole genome shotgun (WGS) entry which is preliminary data.</text>
</comment>